<keyword evidence="10 23" id="KW-0328">Glycosyltransferase</keyword>
<dbReference type="PANTHER" id="PTHR32282:SF11">
    <property type="entry name" value="PENICILLIN-BINDING PROTEIN 1B"/>
    <property type="match status" value="1"/>
</dbReference>
<keyword evidence="7" id="KW-1003">Cell membrane</keyword>
<keyword evidence="14 23" id="KW-0573">Peptidoglycan synthesis</keyword>
<accession>B8CTB5</accession>
<dbReference type="GO" id="GO:0008658">
    <property type="term" value="F:penicillin binding"/>
    <property type="evidence" value="ECO:0007669"/>
    <property type="project" value="UniProtKB-UniRule"/>
</dbReference>
<feature type="domain" description="Glycosyl transferase family 51" evidence="28">
    <location>
        <begin position="189"/>
        <end position="358"/>
    </location>
</feature>
<gene>
    <name evidence="30" type="ordered locus">swp_4379</name>
</gene>
<organism evidence="30 31">
    <name type="scientific">Shewanella piezotolerans (strain WP3 / JCM 13877)</name>
    <dbReference type="NCBI Taxonomy" id="225849"/>
    <lineage>
        <taxon>Bacteria</taxon>
        <taxon>Pseudomonadati</taxon>
        <taxon>Pseudomonadota</taxon>
        <taxon>Gammaproteobacteria</taxon>
        <taxon>Alteromonadales</taxon>
        <taxon>Shewanellaceae</taxon>
        <taxon>Shewanella</taxon>
    </lineage>
</organism>
<reference evidence="30 31" key="1">
    <citation type="journal article" date="2008" name="PLoS ONE">
        <title>Environmental adaptation: genomic analysis of the piezotolerant and psychrotolerant deep-sea iron reducing bacterium Shewanella piezotolerans WP3.</title>
        <authorList>
            <person name="Wang F."/>
            <person name="Wang J."/>
            <person name="Jian H."/>
            <person name="Zhang B."/>
            <person name="Li S."/>
            <person name="Wang F."/>
            <person name="Zeng X."/>
            <person name="Gao L."/>
            <person name="Bartlett D.H."/>
            <person name="Yu J."/>
            <person name="Hu S."/>
            <person name="Xiao X."/>
        </authorList>
    </citation>
    <scope>NUCLEOTIDE SEQUENCE [LARGE SCALE GENOMIC DNA]</scope>
    <source>
        <strain evidence="31">WP3 / JCM 13877</strain>
    </source>
</reference>
<dbReference type="NCBIfam" id="TIGR02071">
    <property type="entry name" value="PBP_1b"/>
    <property type="match status" value="1"/>
</dbReference>
<sequence>MTDKATPKPKKTTKRPAVKRVSAGKGGKKRATKKSPQKSGWGRKIWSITWKLGVIAAVVIAAYGIYLDQIIARKFEGQKWHLPAQVFSRSMALYPGAAVSHGQLMSELKLLGYRKVANPRQVGEFSASKTKIDLWRRPFLHPKGDQTEQRVMITFDSNGISSVARSSDQRQLAVFHLEPVLLDRIITGDGEDRLFVAADKMPQAIIDALILVEDRSFYEHHGVNPFAILRAAMVNISAGRTVQGGSTLTQQLAKNFFLSSERSLTRKLREALMAIIIDFRYEKNEILEAYLNEVYMGQDKARGVHGMGLASQFYFGRPIGELTLPQQAFLVAVIKGPSYYNPWRYEERAQKRRDLVLRLLMEAGELNVAQYEAAVESPLGLRKSDKPVHQKLPAFFAVVKRELSTRYGEALLQQSGIKVYTTLDPMAQEAAEKAVKQTLKQLGKNDESLQVGMVLTDKYSAGIAAMVGDKVPSYQGFNRAVEIRRPIGSLIKPFVYATALNQPKKYTLATPLKDEPITLKNGQGKTWSPQNVDRKFRGQVPLLTAFKKSMNVPTVNLGMAIGVSSVATTLDKAGWKDKVPEYPSMLLGAVNGSPLMVAQVFQTVADNGRYRHLNSVTTVLDENNQPLVASKRAATQAIPVASNYLVKYAMTQVVDNGTAKRLGNAFPRATLAGKTGTSNDSRDSWFAGFDERNVAAIWVGRDDNGKTGLYGSSGAMAVYQAFLKNRPPLSLRMAPVDGTVQGYFDRNSGAAKQADCGNVIKVPALRESYQPVANCGEPLPWWKKLIGG</sequence>
<dbReference type="NCBIfam" id="TIGR02074">
    <property type="entry name" value="PBP_1a_fam"/>
    <property type="match status" value="1"/>
</dbReference>
<feature type="compositionally biased region" description="Basic residues" evidence="25">
    <location>
        <begin position="26"/>
        <end position="36"/>
    </location>
</feature>
<dbReference type="Gene3D" id="1.20.5.100">
    <property type="entry name" value="Cytochrome c1, transmembrane anchor, C-terminal"/>
    <property type="match status" value="1"/>
</dbReference>
<comment type="function">
    <text evidence="1 23">Cell wall formation. Synthesis of cross-linked peptidoglycan from the lipid intermediates. The enzyme has a penicillin-insensitive transglycosylase N-terminal domain (formation of linear glycan strands) and a penicillin-sensitive transpeptidase C-terminal domain (cross-linking of the peptide subunits).</text>
</comment>
<evidence type="ECO:0000256" key="6">
    <source>
        <dbReference type="ARBA" id="ARBA00018637"/>
    </source>
</evidence>
<evidence type="ECO:0000256" key="1">
    <source>
        <dbReference type="ARBA" id="ARBA00002624"/>
    </source>
</evidence>
<keyword evidence="9" id="KW-0645">Protease</keyword>
<dbReference type="InterPro" id="IPR050396">
    <property type="entry name" value="Glycosyltr_51/Transpeptidase"/>
</dbReference>
<keyword evidence="11 23" id="KW-0808">Transferase</keyword>
<comment type="similarity">
    <text evidence="4 23">In the C-terminal section; belongs to the transpeptidase family.</text>
</comment>
<dbReference type="RefSeq" id="WP_020914359.1">
    <property type="nucleotide sequence ID" value="NC_011566.1"/>
</dbReference>
<dbReference type="eggNOG" id="COG0744">
    <property type="taxonomic scope" value="Bacteria"/>
</dbReference>
<keyword evidence="18 23" id="KW-0961">Cell wall biogenesis/degradation</keyword>
<evidence type="ECO:0000256" key="13">
    <source>
        <dbReference type="ARBA" id="ARBA00022960"/>
    </source>
</evidence>
<evidence type="ECO:0000256" key="26">
    <source>
        <dbReference type="SAM" id="Phobius"/>
    </source>
</evidence>
<dbReference type="OrthoDB" id="9766909at2"/>
<feature type="transmembrane region" description="Helical" evidence="26">
    <location>
        <begin position="48"/>
        <end position="66"/>
    </location>
</feature>
<dbReference type="Proteomes" id="UP000000753">
    <property type="component" value="Chromosome"/>
</dbReference>
<keyword evidence="31" id="KW-1185">Reference proteome</keyword>
<dbReference type="UniPathway" id="UPA00219"/>
<keyword evidence="26" id="KW-0812">Transmembrane</keyword>
<evidence type="ECO:0000313" key="31">
    <source>
        <dbReference type="Proteomes" id="UP000000753"/>
    </source>
</evidence>
<feature type="region of interest" description="Disordered" evidence="25">
    <location>
        <begin position="1"/>
        <end position="39"/>
    </location>
</feature>
<evidence type="ECO:0000259" key="27">
    <source>
        <dbReference type="Pfam" id="PF00905"/>
    </source>
</evidence>
<dbReference type="GO" id="GO:0006508">
    <property type="term" value="P:proteolysis"/>
    <property type="evidence" value="ECO:0007669"/>
    <property type="project" value="UniProtKB-KW"/>
</dbReference>
<keyword evidence="12" id="KW-0378">Hydrolase</keyword>
<comment type="similarity">
    <text evidence="5 23">In the N-terminal section; belongs to the glycosyltransferase 51 family.</text>
</comment>
<comment type="catalytic activity">
    <reaction evidence="20">
        <text>Preferential cleavage: (Ac)2-L-Lys-D-Ala-|-D-Ala. Also transpeptidation of peptidyl-alanyl moieties that are N-acyl substituents of D-alanine.</text>
        <dbReference type="EC" id="3.4.16.4"/>
    </reaction>
</comment>
<evidence type="ECO:0000256" key="4">
    <source>
        <dbReference type="ARBA" id="ARBA00007090"/>
    </source>
</evidence>
<evidence type="ECO:0000256" key="8">
    <source>
        <dbReference type="ARBA" id="ARBA00022645"/>
    </source>
</evidence>
<evidence type="ECO:0000256" key="21">
    <source>
        <dbReference type="ARBA" id="ARBA00049902"/>
    </source>
</evidence>
<keyword evidence="26" id="KW-1133">Transmembrane helix</keyword>
<evidence type="ECO:0000256" key="25">
    <source>
        <dbReference type="SAM" id="MobiDB-lite"/>
    </source>
</evidence>
<dbReference type="GO" id="GO:0005886">
    <property type="term" value="C:plasma membrane"/>
    <property type="evidence" value="ECO:0007669"/>
    <property type="project" value="UniProtKB-SubCell"/>
</dbReference>
<dbReference type="SUPFAM" id="SSF53955">
    <property type="entry name" value="Lysozyme-like"/>
    <property type="match status" value="1"/>
</dbReference>
<dbReference type="Gene3D" id="3.40.710.10">
    <property type="entry name" value="DD-peptidase/beta-lactamase superfamily"/>
    <property type="match status" value="1"/>
</dbReference>
<dbReference type="Gene3D" id="3.30.2060.10">
    <property type="entry name" value="Penicillin-binding protein 1b domain"/>
    <property type="match status" value="1"/>
</dbReference>
<evidence type="ECO:0000256" key="3">
    <source>
        <dbReference type="ARBA" id="ARBA00004752"/>
    </source>
</evidence>
<evidence type="ECO:0000256" key="18">
    <source>
        <dbReference type="ARBA" id="ARBA00023316"/>
    </source>
</evidence>
<dbReference type="GO" id="GO:0009252">
    <property type="term" value="P:peptidoglycan biosynthetic process"/>
    <property type="evidence" value="ECO:0007669"/>
    <property type="project" value="UniProtKB-UniRule"/>
</dbReference>
<dbReference type="Pfam" id="PF14814">
    <property type="entry name" value="UB2H"/>
    <property type="match status" value="1"/>
</dbReference>
<evidence type="ECO:0000256" key="22">
    <source>
        <dbReference type="NCBIfam" id="TIGR02071"/>
    </source>
</evidence>
<name>B8CTB5_SHEPW</name>
<evidence type="ECO:0000256" key="14">
    <source>
        <dbReference type="ARBA" id="ARBA00022984"/>
    </source>
</evidence>
<feature type="active site" description="Proton donor; for transglycosylase activity" evidence="24">
    <location>
        <position position="213"/>
    </location>
</feature>
<keyword evidence="13 23" id="KW-0133">Cell shape</keyword>
<dbReference type="Gene3D" id="1.10.3810.10">
    <property type="entry name" value="Biosynthetic peptidoglycan transglycosylase-like"/>
    <property type="match status" value="1"/>
</dbReference>
<dbReference type="PIRSF" id="PIRSF002799">
    <property type="entry name" value="PBP_1b"/>
    <property type="match status" value="1"/>
</dbReference>
<evidence type="ECO:0000256" key="20">
    <source>
        <dbReference type="ARBA" id="ARBA00034000"/>
    </source>
</evidence>
<comment type="catalytic activity">
    <reaction evidence="21">
        <text>[GlcNAc-(1-&gt;4)-Mur2Ac(oyl-L-Ala-gamma-D-Glu-L-Lys-D-Ala-D-Ala)](n)-di-trans,octa-cis-undecaprenyl diphosphate + beta-D-GlcNAc-(1-&gt;4)-Mur2Ac(oyl-L-Ala-gamma-D-Glu-L-Lys-D-Ala-D-Ala)-di-trans,octa-cis-undecaprenyl diphosphate = [GlcNAc-(1-&gt;4)-Mur2Ac(oyl-L-Ala-gamma-D-Glu-L-Lys-D-Ala-D-Ala)](n+1)-di-trans,octa-cis-undecaprenyl diphosphate + di-trans,octa-cis-undecaprenyl diphosphate + H(+)</text>
        <dbReference type="Rhea" id="RHEA:23708"/>
        <dbReference type="Rhea" id="RHEA-COMP:9602"/>
        <dbReference type="Rhea" id="RHEA-COMP:9603"/>
        <dbReference type="ChEBI" id="CHEBI:15378"/>
        <dbReference type="ChEBI" id="CHEBI:58405"/>
        <dbReference type="ChEBI" id="CHEBI:60033"/>
        <dbReference type="ChEBI" id="CHEBI:78435"/>
        <dbReference type="EC" id="2.4.99.28"/>
    </reaction>
</comment>
<evidence type="ECO:0000256" key="16">
    <source>
        <dbReference type="ARBA" id="ARBA00023251"/>
    </source>
</evidence>
<evidence type="ECO:0000256" key="24">
    <source>
        <dbReference type="PIRSR" id="PIRSR002799-1"/>
    </source>
</evidence>
<protein>
    <recommendedName>
        <fullName evidence="6 22">Penicillin-binding protein 1B</fullName>
        <shortName evidence="23">PBP-1b</shortName>
        <shortName evidence="23">PBP1b</shortName>
    </recommendedName>
    <alternativeName>
        <fullName evidence="19 23">Murein polymerase</fullName>
    </alternativeName>
</protein>
<keyword evidence="15 26" id="KW-0472">Membrane</keyword>
<evidence type="ECO:0000256" key="10">
    <source>
        <dbReference type="ARBA" id="ARBA00022676"/>
    </source>
</evidence>
<feature type="domain" description="Bifunctional transglycosylase second" evidence="29">
    <location>
        <begin position="93"/>
        <end position="177"/>
    </location>
</feature>
<evidence type="ECO:0000256" key="5">
    <source>
        <dbReference type="ARBA" id="ARBA00007739"/>
    </source>
</evidence>
<feature type="domain" description="Penicillin-binding protein transpeptidase" evidence="27">
    <location>
        <begin position="453"/>
        <end position="711"/>
    </location>
</feature>
<dbReference type="InterPro" id="IPR011813">
    <property type="entry name" value="PBP_1b"/>
</dbReference>
<dbReference type="EMBL" id="CP000472">
    <property type="protein sequence ID" value="ACJ31024.1"/>
    <property type="molecule type" value="Genomic_DNA"/>
</dbReference>
<dbReference type="SUPFAM" id="SSF56601">
    <property type="entry name" value="beta-lactamase/transpeptidase-like"/>
    <property type="match status" value="1"/>
</dbReference>
<evidence type="ECO:0000256" key="23">
    <source>
        <dbReference type="PIRNR" id="PIRNR002799"/>
    </source>
</evidence>
<dbReference type="InterPro" id="IPR001264">
    <property type="entry name" value="Glyco_trans_51"/>
</dbReference>
<dbReference type="CAZy" id="GT51">
    <property type="family name" value="Glycosyltransferase Family 51"/>
</dbReference>
<dbReference type="GO" id="GO:0046677">
    <property type="term" value="P:response to antibiotic"/>
    <property type="evidence" value="ECO:0007669"/>
    <property type="project" value="UniProtKB-UniRule"/>
</dbReference>
<dbReference type="InterPro" id="IPR023346">
    <property type="entry name" value="Lysozyme-like_dom_sf"/>
</dbReference>
<comment type="subcellular location">
    <subcellularLocation>
        <location evidence="2">Cell membrane</location>
    </subcellularLocation>
</comment>
<dbReference type="InterPro" id="IPR012338">
    <property type="entry name" value="Beta-lactam/transpept-like"/>
</dbReference>
<evidence type="ECO:0000256" key="9">
    <source>
        <dbReference type="ARBA" id="ARBA00022670"/>
    </source>
</evidence>
<feature type="active site" description="Acyl-ester intermediate; for transpeptidase activity" evidence="24">
    <location>
        <position position="489"/>
    </location>
</feature>
<dbReference type="GO" id="GO:0009274">
    <property type="term" value="C:peptidoglycan-based cell wall"/>
    <property type="evidence" value="ECO:0007669"/>
    <property type="project" value="UniProtKB-UniRule"/>
</dbReference>
<proteinExistence type="inferred from homology"/>
<dbReference type="GO" id="GO:0009002">
    <property type="term" value="F:serine-type D-Ala-D-Ala carboxypeptidase activity"/>
    <property type="evidence" value="ECO:0007669"/>
    <property type="project" value="UniProtKB-EC"/>
</dbReference>
<evidence type="ECO:0000256" key="11">
    <source>
        <dbReference type="ARBA" id="ARBA00022679"/>
    </source>
</evidence>
<evidence type="ECO:0000313" key="30">
    <source>
        <dbReference type="EMBL" id="ACJ31024.1"/>
    </source>
</evidence>
<dbReference type="HOGENOM" id="CLU_006354_2_7_6"/>
<dbReference type="Pfam" id="PF00912">
    <property type="entry name" value="Transgly"/>
    <property type="match status" value="1"/>
</dbReference>
<feature type="compositionally biased region" description="Basic residues" evidence="25">
    <location>
        <begin position="7"/>
        <end position="18"/>
    </location>
</feature>
<keyword evidence="8" id="KW-0121">Carboxypeptidase</keyword>
<dbReference type="InterPro" id="IPR036950">
    <property type="entry name" value="PBP_transglycosylase"/>
</dbReference>
<dbReference type="GO" id="GO:0030288">
    <property type="term" value="C:outer membrane-bounded periplasmic space"/>
    <property type="evidence" value="ECO:0007669"/>
    <property type="project" value="TreeGrafter"/>
</dbReference>
<keyword evidence="16" id="KW-0046">Antibiotic resistance</keyword>
<evidence type="ECO:0000256" key="17">
    <source>
        <dbReference type="ARBA" id="ARBA00023268"/>
    </source>
</evidence>
<dbReference type="GO" id="GO:0071555">
    <property type="term" value="P:cell wall organization"/>
    <property type="evidence" value="ECO:0007669"/>
    <property type="project" value="UniProtKB-UniRule"/>
</dbReference>
<dbReference type="GO" id="GO:0008955">
    <property type="term" value="F:peptidoglycan glycosyltransferase activity"/>
    <property type="evidence" value="ECO:0007669"/>
    <property type="project" value="UniProtKB-UniRule"/>
</dbReference>
<dbReference type="AlphaFoldDB" id="B8CTB5"/>
<dbReference type="GO" id="GO:0008360">
    <property type="term" value="P:regulation of cell shape"/>
    <property type="evidence" value="ECO:0007669"/>
    <property type="project" value="UniProtKB-UniRule"/>
</dbReference>
<evidence type="ECO:0000256" key="2">
    <source>
        <dbReference type="ARBA" id="ARBA00004236"/>
    </source>
</evidence>
<dbReference type="STRING" id="225849.swp_4379"/>
<evidence type="ECO:0000256" key="19">
    <source>
        <dbReference type="ARBA" id="ARBA00032454"/>
    </source>
</evidence>
<evidence type="ECO:0000256" key="7">
    <source>
        <dbReference type="ARBA" id="ARBA00022475"/>
    </source>
</evidence>
<evidence type="ECO:0000256" key="15">
    <source>
        <dbReference type="ARBA" id="ARBA00023136"/>
    </source>
</evidence>
<evidence type="ECO:0000256" key="12">
    <source>
        <dbReference type="ARBA" id="ARBA00022801"/>
    </source>
</evidence>
<keyword evidence="17" id="KW-0511">Multifunctional enzyme</keyword>
<evidence type="ECO:0000259" key="29">
    <source>
        <dbReference type="Pfam" id="PF14814"/>
    </source>
</evidence>
<dbReference type="InterPro" id="IPR028166">
    <property type="entry name" value="UB2H"/>
</dbReference>
<evidence type="ECO:0000259" key="28">
    <source>
        <dbReference type="Pfam" id="PF00912"/>
    </source>
</evidence>
<dbReference type="Pfam" id="PF00905">
    <property type="entry name" value="Transpeptidase"/>
    <property type="match status" value="1"/>
</dbReference>
<dbReference type="KEGG" id="swp:swp_4379"/>
<comment type="pathway">
    <text evidence="3 23">Cell wall biogenesis; peptidoglycan biosynthesis.</text>
</comment>
<dbReference type="PANTHER" id="PTHR32282">
    <property type="entry name" value="BINDING PROTEIN TRANSPEPTIDASE, PUTATIVE-RELATED"/>
    <property type="match status" value="1"/>
</dbReference>
<dbReference type="InterPro" id="IPR001460">
    <property type="entry name" value="PCN-bd_Tpept"/>
</dbReference>